<feature type="region of interest" description="Disordered" evidence="1">
    <location>
        <begin position="292"/>
        <end position="337"/>
    </location>
</feature>
<dbReference type="SMART" id="SM00507">
    <property type="entry name" value="HNHc"/>
    <property type="match status" value="1"/>
</dbReference>
<dbReference type="Gene3D" id="1.10.30.50">
    <property type="match status" value="1"/>
</dbReference>
<accession>A0A448PFI8</accession>
<evidence type="ECO:0000259" key="2">
    <source>
        <dbReference type="SMART" id="SM00507"/>
    </source>
</evidence>
<name>A0A448PFI8_9ACTO</name>
<feature type="compositionally biased region" description="Basic and acidic residues" evidence="1">
    <location>
        <begin position="581"/>
        <end position="594"/>
    </location>
</feature>
<dbReference type="Proteomes" id="UP000269542">
    <property type="component" value="Chromosome"/>
</dbReference>
<sequence>MLFEQGQLDFGVSARRSEETAMRRTGAATASAVGSASSVMGACAVNPRVHVDRMERTPARGDEEFSGSILADERAAALSVEEIKTAVSVLMGIDLRRLGSVAKNALSNDLDTVYRQLRTLRYDLVVVEESEVPKESGVRTPTQVEQKRTKASYRQARATVERAQALREDFPLFRQALRENRITDEYVDVVRKLICTEELKAKLADEQVGEARLVEWAAEMGIDAFTKKVRAWVYKHSPRLADKQAQAEAVEEKLHMFRKDNHYILNGRFSLLNGAVVYNLLQAIVRTNLRSKQEDADEAHAGGAGAGGAETGTRGNDGAVTGERGSGNGSVNGNEAVSRSSVGKLSAAQHQAAALVELSARVLEEGMYEGSARVSPHVSVLCPVETLAVAEARYKAARNEGQSAAGESGHLGGSTSSRVAPAVHPDLGRKLAEISPGIDPVFFEGLEPATLDDGSPLSPGQLQMIVADAQISRVVLGQPSEVLDLGRQARLASSSQARAVRARDKHCQFPGCDHPFASCRIHHALYWEHGGNTDMDNLVLVCWYHHKLIHDMKITAIHYERGWIFYDAHGKEIPDPYNRSKPSDVRSRPSDARSESSGNRSWSSDNRSNSHGMVGTEPSSQPLGPPESQPPGPPG</sequence>
<gene>
    <name evidence="3" type="ORF">NCTC13354_01411</name>
</gene>
<dbReference type="RefSeq" id="WP_126416768.1">
    <property type="nucleotide sequence ID" value="NZ_LR134476.1"/>
</dbReference>
<evidence type="ECO:0000313" key="4">
    <source>
        <dbReference type="Proteomes" id="UP000269542"/>
    </source>
</evidence>
<feature type="region of interest" description="Disordered" evidence="1">
    <location>
        <begin position="400"/>
        <end position="421"/>
    </location>
</feature>
<dbReference type="InterPro" id="IPR003615">
    <property type="entry name" value="HNH_nuc"/>
</dbReference>
<keyword evidence="4" id="KW-1185">Reference proteome</keyword>
<feature type="region of interest" description="Disordered" evidence="1">
    <location>
        <begin position="576"/>
        <end position="635"/>
    </location>
</feature>
<evidence type="ECO:0000256" key="1">
    <source>
        <dbReference type="SAM" id="MobiDB-lite"/>
    </source>
</evidence>
<feature type="compositionally biased region" description="Low complexity" evidence="1">
    <location>
        <begin position="595"/>
        <end position="610"/>
    </location>
</feature>
<proteinExistence type="predicted"/>
<reference evidence="3 4" key="1">
    <citation type="submission" date="2018-12" db="EMBL/GenBank/DDBJ databases">
        <authorList>
            <consortium name="Pathogen Informatics"/>
        </authorList>
    </citation>
    <scope>NUCLEOTIDE SEQUENCE [LARGE SCALE GENOMIC DNA]</scope>
    <source>
        <strain evidence="3 4">NCTC13354</strain>
    </source>
</reference>
<protein>
    <recommendedName>
        <fullName evidence="2">HNH nuclease domain-containing protein</fullName>
    </recommendedName>
</protein>
<feature type="compositionally biased region" description="Pro residues" evidence="1">
    <location>
        <begin position="623"/>
        <end position="635"/>
    </location>
</feature>
<evidence type="ECO:0000313" key="3">
    <source>
        <dbReference type="EMBL" id="VEI13690.1"/>
    </source>
</evidence>
<dbReference type="OrthoDB" id="3260936at2"/>
<dbReference type="CDD" id="cd00085">
    <property type="entry name" value="HNHc"/>
    <property type="match status" value="1"/>
</dbReference>
<organism evidence="3 4">
    <name type="scientific">Trueperella bialowiezensis</name>
    <dbReference type="NCBI Taxonomy" id="312285"/>
    <lineage>
        <taxon>Bacteria</taxon>
        <taxon>Bacillati</taxon>
        <taxon>Actinomycetota</taxon>
        <taxon>Actinomycetes</taxon>
        <taxon>Actinomycetales</taxon>
        <taxon>Actinomycetaceae</taxon>
        <taxon>Trueperella</taxon>
    </lineage>
</organism>
<dbReference type="EMBL" id="LR134476">
    <property type="protein sequence ID" value="VEI13690.1"/>
    <property type="molecule type" value="Genomic_DNA"/>
</dbReference>
<dbReference type="KEGG" id="tbw:NCTC13354_01411"/>
<feature type="domain" description="HNH nuclease" evidence="2">
    <location>
        <begin position="495"/>
        <end position="547"/>
    </location>
</feature>
<dbReference type="AlphaFoldDB" id="A0A448PFI8"/>